<dbReference type="AlphaFoldDB" id="A0A7M7PTU9"/>
<keyword evidence="3 5" id="KW-1133">Transmembrane helix</keyword>
<dbReference type="GeneID" id="577795"/>
<evidence type="ECO:0000313" key="7">
    <source>
        <dbReference type="Proteomes" id="UP000007110"/>
    </source>
</evidence>
<feature type="transmembrane region" description="Helical" evidence="5">
    <location>
        <begin position="12"/>
        <end position="31"/>
    </location>
</feature>
<dbReference type="OrthoDB" id="5845060at2759"/>
<evidence type="ECO:0000256" key="5">
    <source>
        <dbReference type="SAM" id="Phobius"/>
    </source>
</evidence>
<evidence type="ECO:0000256" key="1">
    <source>
        <dbReference type="ARBA" id="ARBA00004141"/>
    </source>
</evidence>
<protein>
    <recommendedName>
        <fullName evidence="8">Tetraspanin-31</fullName>
    </recommendedName>
</protein>
<comment type="subcellular location">
    <subcellularLocation>
        <location evidence="1">Membrane</location>
        <topology evidence="1">Multi-pass membrane protein</topology>
    </subcellularLocation>
</comment>
<accession>A0A7M7PTU9</accession>
<dbReference type="Pfam" id="PF00335">
    <property type="entry name" value="Tetraspanin"/>
    <property type="match status" value="1"/>
</dbReference>
<evidence type="ECO:0000256" key="4">
    <source>
        <dbReference type="ARBA" id="ARBA00023136"/>
    </source>
</evidence>
<sequence length="206" mass="22512">MVCGGFSCSRNALIALNSLYIIVALILIIVPSLAKSGSYVSSLYIIGGIIACGIFLFIVAVAGLIGAIKHHQVCLFFYMLVLFLVFLIQFSVSIAALACGKDQREKLVRLSWEHSSNETKTDIQNGLCCCGFDKNDTSHPTCPTVRNDVKCGDQTCQDKMDEGYAQGLKISGAVGLFFSLTEFVGVFVTYRYRNLKDPRANPNAFL</sequence>
<keyword evidence="2 5" id="KW-0812">Transmembrane</keyword>
<reference evidence="7" key="1">
    <citation type="submission" date="2015-02" db="EMBL/GenBank/DDBJ databases">
        <title>Genome sequencing for Strongylocentrotus purpuratus.</title>
        <authorList>
            <person name="Murali S."/>
            <person name="Liu Y."/>
            <person name="Vee V."/>
            <person name="English A."/>
            <person name="Wang M."/>
            <person name="Skinner E."/>
            <person name="Han Y."/>
            <person name="Muzny D.M."/>
            <person name="Worley K.C."/>
            <person name="Gibbs R.A."/>
        </authorList>
    </citation>
    <scope>NUCLEOTIDE SEQUENCE</scope>
</reference>
<dbReference type="PRINTS" id="PR00259">
    <property type="entry name" value="TMFOUR"/>
</dbReference>
<keyword evidence="7" id="KW-1185">Reference proteome</keyword>
<dbReference type="InterPro" id="IPR018499">
    <property type="entry name" value="Tetraspanin/Peripherin"/>
</dbReference>
<dbReference type="PANTHER" id="PTHR19282">
    <property type="entry name" value="TETRASPANIN"/>
    <property type="match status" value="1"/>
</dbReference>
<dbReference type="RefSeq" id="XP_030856196.1">
    <property type="nucleotide sequence ID" value="XM_031000336.1"/>
</dbReference>
<dbReference type="Proteomes" id="UP000007110">
    <property type="component" value="Unassembled WGS sequence"/>
</dbReference>
<evidence type="ECO:0000256" key="2">
    <source>
        <dbReference type="ARBA" id="ARBA00022692"/>
    </source>
</evidence>
<dbReference type="GO" id="GO:0016020">
    <property type="term" value="C:membrane"/>
    <property type="evidence" value="ECO:0007669"/>
    <property type="project" value="UniProtKB-SubCell"/>
</dbReference>
<name>A0A7M7PTU9_STRPU</name>
<feature type="transmembrane region" description="Helical" evidence="5">
    <location>
        <begin position="170"/>
        <end position="190"/>
    </location>
</feature>
<dbReference type="EnsemblMetazoa" id="XM_031000336">
    <property type="protein sequence ID" value="XP_030856196"/>
    <property type="gene ID" value="LOC577795"/>
</dbReference>
<organism evidence="6 7">
    <name type="scientific">Strongylocentrotus purpuratus</name>
    <name type="common">Purple sea urchin</name>
    <dbReference type="NCBI Taxonomy" id="7668"/>
    <lineage>
        <taxon>Eukaryota</taxon>
        <taxon>Metazoa</taxon>
        <taxon>Echinodermata</taxon>
        <taxon>Eleutherozoa</taxon>
        <taxon>Echinozoa</taxon>
        <taxon>Echinoidea</taxon>
        <taxon>Euechinoidea</taxon>
        <taxon>Echinacea</taxon>
        <taxon>Camarodonta</taxon>
        <taxon>Echinidea</taxon>
        <taxon>Strongylocentrotidae</taxon>
        <taxon>Strongylocentrotus</taxon>
    </lineage>
</organism>
<feature type="transmembrane region" description="Helical" evidence="5">
    <location>
        <begin position="43"/>
        <end position="68"/>
    </location>
</feature>
<keyword evidence="4 5" id="KW-0472">Membrane</keyword>
<dbReference type="PANTHER" id="PTHR19282:SF452">
    <property type="entry name" value="LD03691P"/>
    <property type="match status" value="1"/>
</dbReference>
<proteinExistence type="predicted"/>
<evidence type="ECO:0000313" key="6">
    <source>
        <dbReference type="EnsemblMetazoa" id="XP_030856196"/>
    </source>
</evidence>
<dbReference type="InParanoid" id="A0A7M7PTU9"/>
<feature type="transmembrane region" description="Helical" evidence="5">
    <location>
        <begin position="75"/>
        <end position="98"/>
    </location>
</feature>
<dbReference type="FunCoup" id="A0A7M7PTU9">
    <property type="interactions" value="1021"/>
</dbReference>
<reference evidence="6" key="2">
    <citation type="submission" date="2021-01" db="UniProtKB">
        <authorList>
            <consortium name="EnsemblMetazoa"/>
        </authorList>
    </citation>
    <scope>IDENTIFICATION</scope>
</reference>
<evidence type="ECO:0008006" key="8">
    <source>
        <dbReference type="Google" id="ProtNLM"/>
    </source>
</evidence>
<evidence type="ECO:0000256" key="3">
    <source>
        <dbReference type="ARBA" id="ARBA00022989"/>
    </source>
</evidence>